<dbReference type="Proteomes" id="UP001501444">
    <property type="component" value="Unassembled WGS sequence"/>
</dbReference>
<evidence type="ECO:0000313" key="3">
    <source>
        <dbReference type="Proteomes" id="UP001501444"/>
    </source>
</evidence>
<feature type="region of interest" description="Disordered" evidence="1">
    <location>
        <begin position="1"/>
        <end position="26"/>
    </location>
</feature>
<accession>A0ABP5USP9</accession>
<protein>
    <submittedName>
        <fullName evidence="2">Uncharacterized protein</fullName>
    </submittedName>
</protein>
<comment type="caution">
    <text evidence="2">The sequence shown here is derived from an EMBL/GenBank/DDBJ whole genome shotgun (WGS) entry which is preliminary data.</text>
</comment>
<keyword evidence="3" id="KW-1185">Reference proteome</keyword>
<gene>
    <name evidence="2" type="ORF">GCM10010170_097790</name>
</gene>
<evidence type="ECO:0000256" key="1">
    <source>
        <dbReference type="SAM" id="MobiDB-lite"/>
    </source>
</evidence>
<proteinExistence type="predicted"/>
<reference evidence="3" key="1">
    <citation type="journal article" date="2019" name="Int. J. Syst. Evol. Microbiol.">
        <title>The Global Catalogue of Microorganisms (GCM) 10K type strain sequencing project: providing services to taxonomists for standard genome sequencing and annotation.</title>
        <authorList>
            <consortium name="The Broad Institute Genomics Platform"/>
            <consortium name="The Broad Institute Genome Sequencing Center for Infectious Disease"/>
            <person name="Wu L."/>
            <person name="Ma J."/>
        </authorList>
    </citation>
    <scope>NUCLEOTIDE SEQUENCE [LARGE SCALE GENOMIC DNA]</scope>
    <source>
        <strain evidence="3">JCM 3272</strain>
    </source>
</reference>
<organism evidence="2 3">
    <name type="scientific">Dactylosporangium salmoneum</name>
    <dbReference type="NCBI Taxonomy" id="53361"/>
    <lineage>
        <taxon>Bacteria</taxon>
        <taxon>Bacillati</taxon>
        <taxon>Actinomycetota</taxon>
        <taxon>Actinomycetes</taxon>
        <taxon>Micromonosporales</taxon>
        <taxon>Micromonosporaceae</taxon>
        <taxon>Dactylosporangium</taxon>
    </lineage>
</organism>
<name>A0ABP5USP9_9ACTN</name>
<dbReference type="EMBL" id="BAAARV010000103">
    <property type="protein sequence ID" value="GAA2387056.1"/>
    <property type="molecule type" value="Genomic_DNA"/>
</dbReference>
<sequence>MPGELARPLCTTRVPPSDPPPSGEDEQAEAVTAAATAVASRAVAKRARRHLGCLLSIADSFSTRRGRLAVLAGAALHPAERGSESQVWDRTLERGRNLRAVDINGAAET</sequence>
<evidence type="ECO:0000313" key="2">
    <source>
        <dbReference type="EMBL" id="GAA2387056.1"/>
    </source>
</evidence>